<feature type="region of interest" description="Disordered" evidence="2">
    <location>
        <begin position="166"/>
        <end position="308"/>
    </location>
</feature>
<feature type="compositionally biased region" description="Low complexity" evidence="2">
    <location>
        <begin position="112"/>
        <end position="124"/>
    </location>
</feature>
<feature type="coiled-coil region" evidence="1">
    <location>
        <begin position="60"/>
        <end position="94"/>
    </location>
</feature>
<proteinExistence type="predicted"/>
<feature type="region of interest" description="Disordered" evidence="2">
    <location>
        <begin position="99"/>
        <end position="130"/>
    </location>
</feature>
<evidence type="ECO:0000256" key="1">
    <source>
        <dbReference type="SAM" id="Coils"/>
    </source>
</evidence>
<comment type="caution">
    <text evidence="3">The sequence shown here is derived from an EMBL/GenBank/DDBJ whole genome shotgun (WGS) entry which is preliminary data.</text>
</comment>
<dbReference type="EMBL" id="JARBJD010000669">
    <property type="protein sequence ID" value="KAK2940449.1"/>
    <property type="molecule type" value="Genomic_DNA"/>
</dbReference>
<feature type="compositionally biased region" description="Polar residues" evidence="2">
    <location>
        <begin position="178"/>
        <end position="198"/>
    </location>
</feature>
<keyword evidence="1" id="KW-0175">Coiled coil</keyword>
<reference evidence="3 4" key="1">
    <citation type="journal article" date="2022" name="bioRxiv">
        <title>Genomics of Preaxostyla Flagellates Illuminates Evolutionary Transitions and the Path Towards Mitochondrial Loss.</title>
        <authorList>
            <person name="Novak L.V.F."/>
            <person name="Treitli S.C."/>
            <person name="Pyrih J."/>
            <person name="Halakuc P."/>
            <person name="Pipaliya S.V."/>
            <person name="Vacek V."/>
            <person name="Brzon O."/>
            <person name="Soukal P."/>
            <person name="Eme L."/>
            <person name="Dacks J.B."/>
            <person name="Karnkowska A."/>
            <person name="Elias M."/>
            <person name="Hampl V."/>
        </authorList>
    </citation>
    <scope>NUCLEOTIDE SEQUENCE [LARGE SCALE GENOMIC DNA]</scope>
    <source>
        <strain evidence="3">NAU3</strain>
        <tissue evidence="3">Gut</tissue>
    </source>
</reference>
<feature type="compositionally biased region" description="Acidic residues" evidence="2">
    <location>
        <begin position="208"/>
        <end position="224"/>
    </location>
</feature>
<name>A0ABQ9WMQ2_9EUKA</name>
<feature type="region of interest" description="Disordered" evidence="2">
    <location>
        <begin position="321"/>
        <end position="348"/>
    </location>
</feature>
<protein>
    <submittedName>
        <fullName evidence="3">Uncharacterized protein</fullName>
    </submittedName>
</protein>
<evidence type="ECO:0000313" key="3">
    <source>
        <dbReference type="EMBL" id="KAK2940449.1"/>
    </source>
</evidence>
<sequence>MQPSQFKQEFSELLATSKSSDAEFRALNSDALHQMHQSYGVAPHKWNQIENSPKLDYLFRADLETQALEREKKKDKAKMEIEQIEKDIRQMRIREIRNDFKKTAKRREKKTTQLNSLTSTNTSQDFGSTTLDKQRSLLQRQTENVGQGRGMQDRSGNDRIETEEWAGLTNHGPMQKQARPTTSIHHARKTQSNPSPTINYLPPHQSFDDVEEAVEIEDDEDLEEHEAALQQSPTEPAVSTEVHSGQPDGLQTQEQPRPLRHRPSDGRRQLSPTSSDAVIPAESTEQTPFNPNKEAHATSTERVLSARPPKMEVRTYPLLFVPVSEDESDTQPPKRQTQTRKPRPVSAQSLQAEIGRLSSLQTRTIILSRRSLILRHHNHLNGSRRSFPHSI</sequence>
<accession>A0ABQ9WMQ2</accession>
<evidence type="ECO:0000313" key="4">
    <source>
        <dbReference type="Proteomes" id="UP001281761"/>
    </source>
</evidence>
<dbReference type="Proteomes" id="UP001281761">
    <property type="component" value="Unassembled WGS sequence"/>
</dbReference>
<keyword evidence="4" id="KW-1185">Reference proteome</keyword>
<gene>
    <name evidence="3" type="ORF">BLNAU_24638</name>
</gene>
<organism evidence="3 4">
    <name type="scientific">Blattamonas nauphoetae</name>
    <dbReference type="NCBI Taxonomy" id="2049346"/>
    <lineage>
        <taxon>Eukaryota</taxon>
        <taxon>Metamonada</taxon>
        <taxon>Preaxostyla</taxon>
        <taxon>Oxymonadida</taxon>
        <taxon>Blattamonas</taxon>
    </lineage>
</organism>
<evidence type="ECO:0000256" key="2">
    <source>
        <dbReference type="SAM" id="MobiDB-lite"/>
    </source>
</evidence>